<evidence type="ECO:0000256" key="9">
    <source>
        <dbReference type="ARBA" id="ARBA00023173"/>
    </source>
</evidence>
<gene>
    <name evidence="15" type="primary">ttyh2</name>
    <name evidence="15" type="ORF">GZH46_00383</name>
</gene>
<organism evidence="15 16">
    <name type="scientific">Fragariocoptes setiger</name>
    <dbReference type="NCBI Taxonomy" id="1670756"/>
    <lineage>
        <taxon>Eukaryota</taxon>
        <taxon>Metazoa</taxon>
        <taxon>Ecdysozoa</taxon>
        <taxon>Arthropoda</taxon>
        <taxon>Chelicerata</taxon>
        <taxon>Arachnida</taxon>
        <taxon>Acari</taxon>
        <taxon>Acariformes</taxon>
        <taxon>Trombidiformes</taxon>
        <taxon>Prostigmata</taxon>
        <taxon>Eupodina</taxon>
        <taxon>Eriophyoidea</taxon>
        <taxon>Phytoptidae</taxon>
        <taxon>Fragariocoptes</taxon>
    </lineage>
</organism>
<evidence type="ECO:0000256" key="10">
    <source>
        <dbReference type="ARBA" id="ARBA00023180"/>
    </source>
</evidence>
<keyword evidence="5 13" id="KW-0812">Transmembrane</keyword>
<evidence type="ECO:0000256" key="14">
    <source>
        <dbReference type="SAM" id="MobiDB-lite"/>
    </source>
</evidence>
<evidence type="ECO:0000256" key="3">
    <source>
        <dbReference type="ARBA" id="ARBA00022448"/>
    </source>
</evidence>
<comment type="subcellular location">
    <subcellularLocation>
        <location evidence="1 13">Cell membrane</location>
        <topology evidence="1 13">Multi-pass membrane protein</topology>
    </subcellularLocation>
</comment>
<dbReference type="EMBL" id="JAIFTH010000038">
    <property type="protein sequence ID" value="KAG9511051.1"/>
    <property type="molecule type" value="Genomic_DNA"/>
</dbReference>
<feature type="transmembrane region" description="Helical" evidence="13">
    <location>
        <begin position="269"/>
        <end position="289"/>
    </location>
</feature>
<evidence type="ECO:0000256" key="2">
    <source>
        <dbReference type="ARBA" id="ARBA00009849"/>
    </source>
</evidence>
<evidence type="ECO:0000256" key="12">
    <source>
        <dbReference type="ARBA" id="ARBA00023303"/>
    </source>
</evidence>
<keyword evidence="8 13" id="KW-0472">Membrane</keyword>
<evidence type="ECO:0000256" key="7">
    <source>
        <dbReference type="ARBA" id="ARBA00023065"/>
    </source>
</evidence>
<accession>A0ABQ7SCD5</accession>
<evidence type="ECO:0000256" key="4">
    <source>
        <dbReference type="ARBA" id="ARBA00022475"/>
    </source>
</evidence>
<protein>
    <recommendedName>
        <fullName evidence="13">Protein tweety homolog</fullName>
    </recommendedName>
</protein>
<dbReference type="PANTHER" id="PTHR12424:SF8">
    <property type="entry name" value="PROTEIN TWEETY"/>
    <property type="match status" value="1"/>
</dbReference>
<keyword evidence="16" id="KW-1185">Reference proteome</keyword>
<comment type="caution">
    <text evidence="15">The sequence shown here is derived from an EMBL/GenBank/DDBJ whole genome shotgun (WGS) entry which is preliminary data.</text>
</comment>
<evidence type="ECO:0000256" key="8">
    <source>
        <dbReference type="ARBA" id="ARBA00023136"/>
    </source>
</evidence>
<name>A0ABQ7SCD5_9ACAR</name>
<comment type="function">
    <text evidence="13">Probable chloride channel.</text>
</comment>
<evidence type="ECO:0000256" key="6">
    <source>
        <dbReference type="ARBA" id="ARBA00022989"/>
    </source>
</evidence>
<feature type="compositionally biased region" description="Polar residues" evidence="14">
    <location>
        <begin position="505"/>
        <end position="519"/>
    </location>
</feature>
<keyword evidence="11 13" id="KW-0868">Chloride</keyword>
<dbReference type="Pfam" id="PF04906">
    <property type="entry name" value="Tweety"/>
    <property type="match status" value="1"/>
</dbReference>
<feature type="transmembrane region" description="Helical" evidence="13">
    <location>
        <begin position="450"/>
        <end position="478"/>
    </location>
</feature>
<feature type="non-terminal residue" evidence="15">
    <location>
        <position position="1"/>
    </location>
</feature>
<keyword evidence="10" id="KW-0325">Glycoprotein</keyword>
<evidence type="ECO:0000313" key="15">
    <source>
        <dbReference type="EMBL" id="KAG9511051.1"/>
    </source>
</evidence>
<feature type="region of interest" description="Disordered" evidence="14">
    <location>
        <begin position="505"/>
        <end position="532"/>
    </location>
</feature>
<feature type="transmembrane region" description="Helical" evidence="13">
    <location>
        <begin position="140"/>
        <end position="165"/>
    </location>
</feature>
<keyword evidence="6 13" id="KW-1133">Transmembrane helix</keyword>
<evidence type="ECO:0000313" key="16">
    <source>
        <dbReference type="Proteomes" id="UP000825002"/>
    </source>
</evidence>
<evidence type="ECO:0000256" key="13">
    <source>
        <dbReference type="RuleBase" id="RU361114"/>
    </source>
</evidence>
<evidence type="ECO:0000256" key="1">
    <source>
        <dbReference type="ARBA" id="ARBA00004651"/>
    </source>
</evidence>
<keyword evidence="4" id="KW-1003">Cell membrane</keyword>
<comment type="similarity">
    <text evidence="2 13">Belongs to the tweety family.</text>
</comment>
<dbReference type="InterPro" id="IPR006990">
    <property type="entry name" value="Tweety"/>
</dbReference>
<dbReference type="PANTHER" id="PTHR12424">
    <property type="entry name" value="TWEETY-RELATED"/>
    <property type="match status" value="1"/>
</dbReference>
<keyword evidence="7 13" id="KW-0406">Ion transport</keyword>
<sequence length="532" mass="60017">MSSENFITSAIGQIPVQEYVATAKDFMNNITAYTVSYDQTHNYQISLLAKYLHQVPRFDLDLRHVNNSFDPYSANYLESLGIWVSLPGFWLILTLLLFLIFFICRCCAISNRKAKDVDSLDGSLSQEKSHSPTSNCCSRLYLFVLAIITTSFIAIGLYGCLQMQIGMFQVQSSLYNISRTVGSCRNRTSIMQSSMNSIMRDSLGQLVEMSNRQYMAQHSRIFTDYLRSANESQRIIMGRLNELELELYTAGLGNTERTLSTIEDYRRPLSVVLIAVLMFINMILIYGVCCNSRAFLLMYDVLGLVAIIVCWLACSLYLGLAIVTSDFCHSPQPFFVSPHSRAPQEIFDQYLYCQTTPEIPLFQKRAQRPISAVRELEDIFKLEAERTNSLHQYCSKEACGAGQLIAPIHEIISKALMNLTFVRNQLSCNPLHSYYTDGMTGLCKTTFEGAFLMLIVMTFGGLLFTLLVLSSSQLWLAIRKRRQATTKSDAFTDEVDLSQAFLPGTGSSTASSRRNNLSMSHYGMMPSASRPR</sequence>
<keyword evidence="3 13" id="KW-0813">Transport</keyword>
<feature type="transmembrane region" description="Helical" evidence="13">
    <location>
        <begin position="80"/>
        <end position="103"/>
    </location>
</feature>
<evidence type="ECO:0000256" key="11">
    <source>
        <dbReference type="ARBA" id="ARBA00023214"/>
    </source>
</evidence>
<dbReference type="Proteomes" id="UP000825002">
    <property type="component" value="Unassembled WGS sequence"/>
</dbReference>
<evidence type="ECO:0000256" key="5">
    <source>
        <dbReference type="ARBA" id="ARBA00022692"/>
    </source>
</evidence>
<proteinExistence type="inferred from homology"/>
<reference evidence="15 16" key="1">
    <citation type="submission" date="2020-10" db="EMBL/GenBank/DDBJ databases">
        <authorList>
            <person name="Klimov P.B."/>
            <person name="Dyachkov S.M."/>
            <person name="Chetverikov P.E."/>
        </authorList>
    </citation>
    <scope>NUCLEOTIDE SEQUENCE [LARGE SCALE GENOMIC DNA]</scope>
    <source>
        <strain evidence="15">BMOC 18-1129-001#AD2665</strain>
        <tissue evidence="15">Entire mites</tissue>
    </source>
</reference>
<feature type="transmembrane region" description="Helical" evidence="13">
    <location>
        <begin position="301"/>
        <end position="323"/>
    </location>
</feature>
<keyword evidence="12 13" id="KW-0407">Ion channel</keyword>
<keyword evidence="9 13" id="KW-0869">Chloride channel</keyword>